<name>A0A256F8L0_9HYPH</name>
<comment type="caution">
    <text evidence="1">The sequence shown here is derived from an EMBL/GenBank/DDBJ whole genome shotgun (WGS) entry which is preliminary data.</text>
</comment>
<keyword evidence="2" id="KW-1185">Reference proteome</keyword>
<dbReference type="EMBL" id="NNRK01000033">
    <property type="protein sequence ID" value="OYR11148.1"/>
    <property type="molecule type" value="Genomic_DNA"/>
</dbReference>
<proteinExistence type="predicted"/>
<evidence type="ECO:0000313" key="2">
    <source>
        <dbReference type="Proteomes" id="UP000216345"/>
    </source>
</evidence>
<protein>
    <submittedName>
        <fullName evidence="1">Uncharacterized protein</fullName>
    </submittedName>
</protein>
<dbReference type="Proteomes" id="UP000216345">
    <property type="component" value="Unassembled WGS sequence"/>
</dbReference>
<reference evidence="1 2" key="1">
    <citation type="submission" date="2017-07" db="EMBL/GenBank/DDBJ databases">
        <title>Phylogenetic study on the rhizospheric bacterium Ochrobactrum sp. A44.</title>
        <authorList>
            <person name="Krzyzanowska D.M."/>
            <person name="Ossowicki A."/>
            <person name="Rajewska M."/>
            <person name="Maciag T."/>
            <person name="Kaczynski Z."/>
            <person name="Czerwicka M."/>
            <person name="Jafra S."/>
        </authorList>
    </citation>
    <scope>NUCLEOTIDE SEQUENCE [LARGE SCALE GENOMIC DNA]</scope>
    <source>
        <strain evidence="1 2">PR17</strain>
    </source>
</reference>
<sequence>MATAIETLDMLEDGHLSCMSNMNACANAMRVAMIPVVLC</sequence>
<dbReference type="AlphaFoldDB" id="A0A256F8L0"/>
<evidence type="ECO:0000313" key="1">
    <source>
        <dbReference type="EMBL" id="OYR11148.1"/>
    </source>
</evidence>
<organism evidence="1 2">
    <name type="scientific">Brucella rhizosphaerae</name>
    <dbReference type="NCBI Taxonomy" id="571254"/>
    <lineage>
        <taxon>Bacteria</taxon>
        <taxon>Pseudomonadati</taxon>
        <taxon>Pseudomonadota</taxon>
        <taxon>Alphaproteobacteria</taxon>
        <taxon>Hyphomicrobiales</taxon>
        <taxon>Brucellaceae</taxon>
        <taxon>Brucella/Ochrobactrum group</taxon>
        <taxon>Brucella</taxon>
    </lineage>
</organism>
<gene>
    <name evidence="1" type="ORF">CEV32_1445</name>
</gene>
<accession>A0A256F8L0</accession>